<name>A0A8T3B9M5_DENNO</name>
<accession>A0A8T3B9M5</accession>
<evidence type="ECO:0000313" key="2">
    <source>
        <dbReference type="Proteomes" id="UP000829196"/>
    </source>
</evidence>
<comment type="caution">
    <text evidence="1">The sequence shown here is derived from an EMBL/GenBank/DDBJ whole genome shotgun (WGS) entry which is preliminary data.</text>
</comment>
<gene>
    <name evidence="1" type="ORF">KFK09_013444</name>
</gene>
<sequence>MVPVQLVGPSCVTPMQLEVEGSVTSSPPVPMHLSGKPFIEVPISLISNDELKIHLKSNLNRSYLEQIDWFGGGGGGGVSFSSGDDEPGADFALQIDHFVVSVSSRGRGKRGRK</sequence>
<dbReference type="EMBL" id="JAGYWB010000010">
    <property type="protein sequence ID" value="KAI0507322.1"/>
    <property type="molecule type" value="Genomic_DNA"/>
</dbReference>
<proteinExistence type="predicted"/>
<organism evidence="1 2">
    <name type="scientific">Dendrobium nobile</name>
    <name type="common">Orchid</name>
    <dbReference type="NCBI Taxonomy" id="94219"/>
    <lineage>
        <taxon>Eukaryota</taxon>
        <taxon>Viridiplantae</taxon>
        <taxon>Streptophyta</taxon>
        <taxon>Embryophyta</taxon>
        <taxon>Tracheophyta</taxon>
        <taxon>Spermatophyta</taxon>
        <taxon>Magnoliopsida</taxon>
        <taxon>Liliopsida</taxon>
        <taxon>Asparagales</taxon>
        <taxon>Orchidaceae</taxon>
        <taxon>Epidendroideae</taxon>
        <taxon>Malaxideae</taxon>
        <taxon>Dendrobiinae</taxon>
        <taxon>Dendrobium</taxon>
    </lineage>
</organism>
<dbReference type="Proteomes" id="UP000829196">
    <property type="component" value="Unassembled WGS sequence"/>
</dbReference>
<reference evidence="1" key="1">
    <citation type="journal article" date="2022" name="Front. Genet.">
        <title>Chromosome-Scale Assembly of the Dendrobium nobile Genome Provides Insights Into the Molecular Mechanism of the Biosynthesis of the Medicinal Active Ingredient of Dendrobium.</title>
        <authorList>
            <person name="Xu Q."/>
            <person name="Niu S.-C."/>
            <person name="Li K.-L."/>
            <person name="Zheng P.-J."/>
            <person name="Zhang X.-J."/>
            <person name="Jia Y."/>
            <person name="Liu Y."/>
            <person name="Niu Y.-X."/>
            <person name="Yu L.-H."/>
            <person name="Chen D.-F."/>
            <person name="Zhang G.-Q."/>
        </authorList>
    </citation>
    <scope>NUCLEOTIDE SEQUENCE</scope>
    <source>
        <tissue evidence="1">Leaf</tissue>
    </source>
</reference>
<protein>
    <submittedName>
        <fullName evidence="1">Uncharacterized protein</fullName>
    </submittedName>
</protein>
<keyword evidence="2" id="KW-1185">Reference proteome</keyword>
<evidence type="ECO:0000313" key="1">
    <source>
        <dbReference type="EMBL" id="KAI0507322.1"/>
    </source>
</evidence>
<dbReference type="AlphaFoldDB" id="A0A8T3B9M5"/>